<evidence type="ECO:0008006" key="3">
    <source>
        <dbReference type="Google" id="ProtNLM"/>
    </source>
</evidence>
<organism evidence="1 2">
    <name type="scientific">Puccinia striiformis</name>
    <dbReference type="NCBI Taxonomy" id="27350"/>
    <lineage>
        <taxon>Eukaryota</taxon>
        <taxon>Fungi</taxon>
        <taxon>Dikarya</taxon>
        <taxon>Basidiomycota</taxon>
        <taxon>Pucciniomycotina</taxon>
        <taxon>Pucciniomycetes</taxon>
        <taxon>Pucciniales</taxon>
        <taxon>Pucciniaceae</taxon>
        <taxon>Puccinia</taxon>
    </lineage>
</organism>
<proteinExistence type="predicted"/>
<sequence length="137" mass="15348">MASFLSLVQRLVQDGALQWDTVNNILFTGDLKNFMKALEELYNSKDPMKSFSVVLKTNGFKLNTPNDGIQITHPKLTHMPDGRFPEELIDSWKRLLKPPKKPKHWKKGNDHTGHLALQQLLLSASQTDLGGLLVGSG</sequence>
<evidence type="ECO:0000313" key="1">
    <source>
        <dbReference type="EMBL" id="POW04985.1"/>
    </source>
</evidence>
<dbReference type="Proteomes" id="UP000239156">
    <property type="component" value="Unassembled WGS sequence"/>
</dbReference>
<gene>
    <name evidence="1" type="ORF">PSTT_09980</name>
</gene>
<protein>
    <recommendedName>
        <fullName evidence="3">Reverse transcriptase Ty1/copia-type domain-containing protein</fullName>
    </recommendedName>
</protein>
<accession>A0A2S4V6A2</accession>
<comment type="caution">
    <text evidence="1">The sequence shown here is derived from an EMBL/GenBank/DDBJ whole genome shotgun (WGS) entry which is preliminary data.</text>
</comment>
<name>A0A2S4V6A2_9BASI</name>
<dbReference type="VEuPathDB" id="FungiDB:PSHT_02152"/>
<dbReference type="VEuPathDB" id="FungiDB:PSTT_09980"/>
<keyword evidence="2" id="KW-1185">Reference proteome</keyword>
<reference evidence="1" key="1">
    <citation type="submission" date="2017-12" db="EMBL/GenBank/DDBJ databases">
        <title>Gene loss provides genomic basis for host adaptation in cereal stripe rust fungi.</title>
        <authorList>
            <person name="Xia C."/>
        </authorList>
    </citation>
    <scope>NUCLEOTIDE SEQUENCE [LARGE SCALE GENOMIC DNA]</scope>
    <source>
        <strain evidence="1">93-210</strain>
    </source>
</reference>
<evidence type="ECO:0000313" key="2">
    <source>
        <dbReference type="Proteomes" id="UP000239156"/>
    </source>
</evidence>
<dbReference type="EMBL" id="PKSL01000104">
    <property type="protein sequence ID" value="POW04985.1"/>
    <property type="molecule type" value="Genomic_DNA"/>
</dbReference>